<organism evidence="3 4">
    <name type="scientific">Stylophora pistillata</name>
    <name type="common">Smooth cauliflower coral</name>
    <dbReference type="NCBI Taxonomy" id="50429"/>
    <lineage>
        <taxon>Eukaryota</taxon>
        <taxon>Metazoa</taxon>
        <taxon>Cnidaria</taxon>
        <taxon>Anthozoa</taxon>
        <taxon>Hexacorallia</taxon>
        <taxon>Scleractinia</taxon>
        <taxon>Astrocoeniina</taxon>
        <taxon>Pocilloporidae</taxon>
        <taxon>Stylophora</taxon>
    </lineage>
</organism>
<dbReference type="Gene3D" id="1.10.533.10">
    <property type="entry name" value="Death Domain, Fas"/>
    <property type="match status" value="1"/>
</dbReference>
<dbReference type="InterPro" id="IPR011029">
    <property type="entry name" value="DEATH-like_dom_sf"/>
</dbReference>
<dbReference type="GO" id="GO:0007165">
    <property type="term" value="P:signal transduction"/>
    <property type="evidence" value="ECO:0007669"/>
    <property type="project" value="InterPro"/>
</dbReference>
<dbReference type="AlphaFoldDB" id="A0A2B4RVN0"/>
<gene>
    <name evidence="3" type="ORF">AWC38_SpisGene15241</name>
</gene>
<protein>
    <recommendedName>
        <fullName evidence="2">Death domain-containing protein</fullName>
    </recommendedName>
</protein>
<dbReference type="CDD" id="cd01670">
    <property type="entry name" value="Death"/>
    <property type="match status" value="1"/>
</dbReference>
<dbReference type="Pfam" id="PF00531">
    <property type="entry name" value="Death"/>
    <property type="match status" value="1"/>
</dbReference>
<evidence type="ECO:0000313" key="4">
    <source>
        <dbReference type="Proteomes" id="UP000225706"/>
    </source>
</evidence>
<name>A0A2B4RVN0_STYPI</name>
<dbReference type="EMBL" id="LSMT01000322">
    <property type="protein sequence ID" value="PFX20305.1"/>
    <property type="molecule type" value="Genomic_DNA"/>
</dbReference>
<dbReference type="OrthoDB" id="5988860at2759"/>
<evidence type="ECO:0000259" key="2">
    <source>
        <dbReference type="PROSITE" id="PS50017"/>
    </source>
</evidence>
<dbReference type="InterPro" id="IPR000488">
    <property type="entry name" value="Death_dom"/>
</dbReference>
<sequence length="129" mass="14457">MECSNALYNTVRGDDQDLVTQQPSTSGSGRPQFKQGTPSDDELEHLAVKLGGAWKKLGRRLGIKDPKLEEICQSNEALSEKGYQMLRHWKGVNGSAATYQILGQALQTKLVNLRNLAEEFCYEKQQLEM</sequence>
<dbReference type="PROSITE" id="PS50017">
    <property type="entry name" value="DEATH_DOMAIN"/>
    <property type="match status" value="1"/>
</dbReference>
<feature type="region of interest" description="Disordered" evidence="1">
    <location>
        <begin position="1"/>
        <end position="40"/>
    </location>
</feature>
<dbReference type="Proteomes" id="UP000225706">
    <property type="component" value="Unassembled WGS sequence"/>
</dbReference>
<feature type="compositionally biased region" description="Polar residues" evidence="1">
    <location>
        <begin position="18"/>
        <end position="38"/>
    </location>
</feature>
<evidence type="ECO:0000256" key="1">
    <source>
        <dbReference type="SAM" id="MobiDB-lite"/>
    </source>
</evidence>
<dbReference type="SMART" id="SM00005">
    <property type="entry name" value="DEATH"/>
    <property type="match status" value="1"/>
</dbReference>
<accession>A0A2B4RVN0</accession>
<proteinExistence type="predicted"/>
<evidence type="ECO:0000313" key="3">
    <source>
        <dbReference type="EMBL" id="PFX20305.1"/>
    </source>
</evidence>
<comment type="caution">
    <text evidence="3">The sequence shown here is derived from an EMBL/GenBank/DDBJ whole genome shotgun (WGS) entry which is preliminary data.</text>
</comment>
<dbReference type="SUPFAM" id="SSF47986">
    <property type="entry name" value="DEATH domain"/>
    <property type="match status" value="1"/>
</dbReference>
<feature type="domain" description="Death" evidence="2">
    <location>
        <begin position="50"/>
        <end position="107"/>
    </location>
</feature>
<keyword evidence="4" id="KW-1185">Reference proteome</keyword>
<reference evidence="4" key="1">
    <citation type="journal article" date="2017" name="bioRxiv">
        <title>Comparative analysis of the genomes of Stylophora pistillata and Acropora digitifera provides evidence for extensive differences between species of corals.</title>
        <authorList>
            <person name="Voolstra C.R."/>
            <person name="Li Y."/>
            <person name="Liew Y.J."/>
            <person name="Baumgarten S."/>
            <person name="Zoccola D."/>
            <person name="Flot J.-F."/>
            <person name="Tambutte S."/>
            <person name="Allemand D."/>
            <person name="Aranda M."/>
        </authorList>
    </citation>
    <scope>NUCLEOTIDE SEQUENCE [LARGE SCALE GENOMIC DNA]</scope>
</reference>